<gene>
    <name evidence="1" type="ORF">F994_02627</name>
</gene>
<dbReference type="HOGENOM" id="CLU_3194839_0_0_6"/>
<organism evidence="1 2">
    <name type="scientific">Acinetobacter bohemicus ANC 3994</name>
    <dbReference type="NCBI Taxonomy" id="1217715"/>
    <lineage>
        <taxon>Bacteria</taxon>
        <taxon>Pseudomonadati</taxon>
        <taxon>Pseudomonadota</taxon>
        <taxon>Gammaproteobacteria</taxon>
        <taxon>Moraxellales</taxon>
        <taxon>Moraxellaceae</taxon>
        <taxon>Acinetobacter</taxon>
    </lineage>
</organism>
<dbReference type="AlphaFoldDB" id="N8Q6U8"/>
<dbReference type="EMBL" id="APOH01000016">
    <property type="protein sequence ID" value="ENU18943.1"/>
    <property type="molecule type" value="Genomic_DNA"/>
</dbReference>
<proteinExistence type="predicted"/>
<reference evidence="1 2" key="1">
    <citation type="submission" date="2013-02" db="EMBL/GenBank/DDBJ databases">
        <title>The Genome Sequence of Acinetobacter sp. ANC 3994.</title>
        <authorList>
            <consortium name="The Broad Institute Genome Sequencing Platform"/>
            <consortium name="The Broad Institute Genome Sequencing Center for Infectious Disease"/>
            <person name="Cerqueira G."/>
            <person name="Feldgarden M."/>
            <person name="Courvalin P."/>
            <person name="Perichon B."/>
            <person name="Grillot-Courvalin C."/>
            <person name="Clermont D."/>
            <person name="Rocha E."/>
            <person name="Yoon E.-J."/>
            <person name="Nemec A."/>
            <person name="Walker B."/>
            <person name="Young S.K."/>
            <person name="Zeng Q."/>
            <person name="Gargeya S."/>
            <person name="Fitzgerald M."/>
            <person name="Haas B."/>
            <person name="Abouelleil A."/>
            <person name="Alvarado L."/>
            <person name="Arachchi H.M."/>
            <person name="Berlin A.M."/>
            <person name="Chapman S.B."/>
            <person name="Dewar J."/>
            <person name="Goldberg J."/>
            <person name="Griggs A."/>
            <person name="Gujja S."/>
            <person name="Hansen M."/>
            <person name="Howarth C."/>
            <person name="Imamovic A."/>
            <person name="Larimer J."/>
            <person name="McCowan C."/>
            <person name="Murphy C."/>
            <person name="Neiman D."/>
            <person name="Pearson M."/>
            <person name="Priest M."/>
            <person name="Roberts A."/>
            <person name="Saif S."/>
            <person name="Shea T."/>
            <person name="Sisk P."/>
            <person name="Sykes S."/>
            <person name="Wortman J."/>
            <person name="Nusbaum C."/>
            <person name="Birren B."/>
        </authorList>
    </citation>
    <scope>NUCLEOTIDE SEQUENCE [LARGE SCALE GENOMIC DNA]</scope>
    <source>
        <strain evidence="1 2">ANC 3994</strain>
    </source>
</reference>
<accession>N8Q6U8</accession>
<evidence type="ECO:0000313" key="2">
    <source>
        <dbReference type="Proteomes" id="UP000013086"/>
    </source>
</evidence>
<dbReference type="Proteomes" id="UP000013086">
    <property type="component" value="Unassembled WGS sequence"/>
</dbReference>
<sequence>MIKSASNVLGIIDESTSLSEYDGDFSLLYNGKPIEYLQDCFFIQI</sequence>
<protein>
    <submittedName>
        <fullName evidence="1">Uncharacterized protein</fullName>
    </submittedName>
</protein>
<evidence type="ECO:0000313" key="1">
    <source>
        <dbReference type="EMBL" id="ENU18943.1"/>
    </source>
</evidence>
<name>N8Q6U8_9GAMM</name>
<comment type="caution">
    <text evidence="1">The sequence shown here is derived from an EMBL/GenBank/DDBJ whole genome shotgun (WGS) entry which is preliminary data.</text>
</comment>